<evidence type="ECO:0000256" key="8">
    <source>
        <dbReference type="ARBA" id="ARBA00023306"/>
    </source>
</evidence>
<gene>
    <name evidence="12" type="ORF">A3H02_00330</name>
</gene>
<proteinExistence type="predicted"/>
<dbReference type="GO" id="GO:0005737">
    <property type="term" value="C:cytoplasm"/>
    <property type="evidence" value="ECO:0007669"/>
    <property type="project" value="UniProtKB-SubCell"/>
</dbReference>
<evidence type="ECO:0000256" key="5">
    <source>
        <dbReference type="ARBA" id="ARBA00022908"/>
    </source>
</evidence>
<dbReference type="EMBL" id="MHMS01000018">
    <property type="protein sequence ID" value="OGZ31921.1"/>
    <property type="molecule type" value="Genomic_DNA"/>
</dbReference>
<dbReference type="GO" id="GO:0051301">
    <property type="term" value="P:cell division"/>
    <property type="evidence" value="ECO:0007669"/>
    <property type="project" value="UniProtKB-KW"/>
</dbReference>
<evidence type="ECO:0000256" key="3">
    <source>
        <dbReference type="ARBA" id="ARBA00022618"/>
    </source>
</evidence>
<dbReference type="PANTHER" id="PTHR30349">
    <property type="entry name" value="PHAGE INTEGRASE-RELATED"/>
    <property type="match status" value="1"/>
</dbReference>
<dbReference type="InterPro" id="IPR004107">
    <property type="entry name" value="Integrase_SAM-like_N"/>
</dbReference>
<sequence length="300" mass="34894">MRAIKDLFKEYLEYLEIEKGRSLLTIRNYKRYLSDFFDFAKIENPKDIGDDLVRKFRLYLNRKKDKNGKELKRKTQNYYLIALRGFLKFLAKKNVASYSAEKIELAKTESREIEIISDDELERLLSAPEKDSLKSLRDKAILETLFSTGLRVSELCGLNRENIDFKRGEFSVRGKGDKIRLVFLSETAKEAIKKYLDKRTDIEEALFANLNKNPSRLVSRSIERIIKFYAAKAGISKKLTPHGLRHIFATDLLRGGADLRSVQTMLGHSSISTTQIYTHITNPQLKQIHQTFHAKRRKKK</sequence>
<dbReference type="Pfam" id="PF00589">
    <property type="entry name" value="Phage_integrase"/>
    <property type="match status" value="1"/>
</dbReference>
<evidence type="ECO:0000313" key="12">
    <source>
        <dbReference type="EMBL" id="OGZ31921.1"/>
    </source>
</evidence>
<dbReference type="Gene3D" id="1.10.150.130">
    <property type="match status" value="1"/>
</dbReference>
<feature type="domain" description="Core-binding (CB)" evidence="11">
    <location>
        <begin position="2"/>
        <end position="91"/>
    </location>
</feature>
<dbReference type="PANTHER" id="PTHR30349:SF77">
    <property type="entry name" value="TYROSINE RECOMBINASE XERC"/>
    <property type="match status" value="1"/>
</dbReference>
<dbReference type="AlphaFoldDB" id="A0A1G2F2Z0"/>
<dbReference type="InterPro" id="IPR002104">
    <property type="entry name" value="Integrase_catalytic"/>
</dbReference>
<dbReference type="Proteomes" id="UP000176787">
    <property type="component" value="Unassembled WGS sequence"/>
</dbReference>
<evidence type="ECO:0008006" key="14">
    <source>
        <dbReference type="Google" id="ProtNLM"/>
    </source>
</evidence>
<dbReference type="GO" id="GO:0006310">
    <property type="term" value="P:DNA recombination"/>
    <property type="evidence" value="ECO:0007669"/>
    <property type="project" value="UniProtKB-KW"/>
</dbReference>
<dbReference type="PROSITE" id="PS51898">
    <property type="entry name" value="TYR_RECOMBINASE"/>
    <property type="match status" value="1"/>
</dbReference>
<keyword evidence="4" id="KW-0159">Chromosome partition</keyword>
<evidence type="ECO:0000256" key="2">
    <source>
        <dbReference type="ARBA" id="ARBA00022490"/>
    </source>
</evidence>
<evidence type="ECO:0000256" key="1">
    <source>
        <dbReference type="ARBA" id="ARBA00004496"/>
    </source>
</evidence>
<dbReference type="PROSITE" id="PS51900">
    <property type="entry name" value="CB"/>
    <property type="match status" value="1"/>
</dbReference>
<evidence type="ECO:0000313" key="13">
    <source>
        <dbReference type="Proteomes" id="UP000176787"/>
    </source>
</evidence>
<dbReference type="SUPFAM" id="SSF56349">
    <property type="entry name" value="DNA breaking-rejoining enzymes"/>
    <property type="match status" value="1"/>
</dbReference>
<organism evidence="12 13">
    <name type="scientific">Candidatus Niyogibacteria bacterium RIFCSPLOWO2_12_FULL_41_13</name>
    <dbReference type="NCBI Taxonomy" id="1801726"/>
    <lineage>
        <taxon>Bacteria</taxon>
        <taxon>Candidatus Niyogiibacteriota</taxon>
    </lineage>
</organism>
<dbReference type="NCBIfam" id="NF040815">
    <property type="entry name" value="recomb_XerA_Arch"/>
    <property type="match status" value="1"/>
</dbReference>
<comment type="subcellular location">
    <subcellularLocation>
        <location evidence="1">Cytoplasm</location>
    </subcellularLocation>
</comment>
<dbReference type="InterPro" id="IPR044068">
    <property type="entry name" value="CB"/>
</dbReference>
<evidence type="ECO:0000256" key="9">
    <source>
        <dbReference type="PROSITE-ProRule" id="PRU01248"/>
    </source>
</evidence>
<dbReference type="GO" id="GO:0015074">
    <property type="term" value="P:DNA integration"/>
    <property type="evidence" value="ECO:0007669"/>
    <property type="project" value="UniProtKB-KW"/>
</dbReference>
<keyword evidence="2" id="KW-0963">Cytoplasm</keyword>
<comment type="caution">
    <text evidence="12">The sequence shown here is derived from an EMBL/GenBank/DDBJ whole genome shotgun (WGS) entry which is preliminary data.</text>
</comment>
<dbReference type="STRING" id="1801726.A3H02_00330"/>
<name>A0A1G2F2Z0_9BACT</name>
<keyword evidence="7" id="KW-0233">DNA recombination</keyword>
<dbReference type="Pfam" id="PF02899">
    <property type="entry name" value="Phage_int_SAM_1"/>
    <property type="match status" value="1"/>
</dbReference>
<dbReference type="InterPro" id="IPR011010">
    <property type="entry name" value="DNA_brk_join_enz"/>
</dbReference>
<dbReference type="GO" id="GO:0003677">
    <property type="term" value="F:DNA binding"/>
    <property type="evidence" value="ECO:0007669"/>
    <property type="project" value="UniProtKB-UniRule"/>
</dbReference>
<dbReference type="InterPro" id="IPR013762">
    <property type="entry name" value="Integrase-like_cat_sf"/>
</dbReference>
<evidence type="ECO:0000256" key="4">
    <source>
        <dbReference type="ARBA" id="ARBA00022829"/>
    </source>
</evidence>
<evidence type="ECO:0000259" key="10">
    <source>
        <dbReference type="PROSITE" id="PS51898"/>
    </source>
</evidence>
<keyword evidence="8" id="KW-0131">Cell cycle</keyword>
<dbReference type="InterPro" id="IPR050090">
    <property type="entry name" value="Tyrosine_recombinase_XerCD"/>
</dbReference>
<keyword evidence="6 9" id="KW-0238">DNA-binding</keyword>
<evidence type="ECO:0000259" key="11">
    <source>
        <dbReference type="PROSITE" id="PS51900"/>
    </source>
</evidence>
<dbReference type="InterPro" id="IPR010998">
    <property type="entry name" value="Integrase_recombinase_N"/>
</dbReference>
<dbReference type="CDD" id="cd00798">
    <property type="entry name" value="INT_XerDC_C"/>
    <property type="match status" value="1"/>
</dbReference>
<evidence type="ECO:0000256" key="7">
    <source>
        <dbReference type="ARBA" id="ARBA00023172"/>
    </source>
</evidence>
<reference evidence="12 13" key="1">
    <citation type="journal article" date="2016" name="Nat. Commun.">
        <title>Thousands of microbial genomes shed light on interconnected biogeochemical processes in an aquifer system.</title>
        <authorList>
            <person name="Anantharaman K."/>
            <person name="Brown C.T."/>
            <person name="Hug L.A."/>
            <person name="Sharon I."/>
            <person name="Castelle C.J."/>
            <person name="Probst A.J."/>
            <person name="Thomas B.C."/>
            <person name="Singh A."/>
            <person name="Wilkins M.J."/>
            <person name="Karaoz U."/>
            <person name="Brodie E.L."/>
            <person name="Williams K.H."/>
            <person name="Hubbard S.S."/>
            <person name="Banfield J.F."/>
        </authorList>
    </citation>
    <scope>NUCLEOTIDE SEQUENCE [LARGE SCALE GENOMIC DNA]</scope>
</reference>
<keyword evidence="3" id="KW-0132">Cell division</keyword>
<keyword evidence="5" id="KW-0229">DNA integration</keyword>
<accession>A0A1G2F2Z0</accession>
<dbReference type="Gene3D" id="1.10.443.10">
    <property type="entry name" value="Intergrase catalytic core"/>
    <property type="match status" value="1"/>
</dbReference>
<evidence type="ECO:0000256" key="6">
    <source>
        <dbReference type="ARBA" id="ARBA00023125"/>
    </source>
</evidence>
<feature type="domain" description="Tyr recombinase" evidence="10">
    <location>
        <begin position="111"/>
        <end position="290"/>
    </location>
</feature>
<protein>
    <recommendedName>
        <fullName evidence="14">Tyrosine recombinase XerC</fullName>
    </recommendedName>
</protein>
<dbReference type="GO" id="GO:0007059">
    <property type="term" value="P:chromosome segregation"/>
    <property type="evidence" value="ECO:0007669"/>
    <property type="project" value="UniProtKB-KW"/>
</dbReference>